<feature type="coiled-coil region" evidence="1">
    <location>
        <begin position="578"/>
        <end position="700"/>
    </location>
</feature>
<keyword evidence="4" id="KW-1185">Reference proteome</keyword>
<feature type="coiled-coil region" evidence="1">
    <location>
        <begin position="524"/>
        <end position="551"/>
    </location>
</feature>
<feature type="region of interest" description="Disordered" evidence="2">
    <location>
        <begin position="192"/>
        <end position="224"/>
    </location>
</feature>
<sequence>MEGERDAVNASAAELQSQRAALEERIADFEEERKRSEATRRELEENLRATEEKFKVAQERCGELQKEVESARVASPRTGSEDVAGRLRAAERERDGIREVLAKLDGRNRDLQRELERAERRLQSRGLDITPSPSEDGDDDRRRQIQAIDVLERKLDLTTRERDGYRDRCFVLEEEKLVLEGALATLESARADGARGAAAARPERGASSLGGSAAEELRTALREAEAEREMWRRKTEAALADLEAAREKTQEAAARRGALESELAEVRAKSPAGPQEAQERSGPGARRAEEALESEVAKLRALLEEKQAAATSAQDLLESKSAELRGLQRKFDEHQLDHSAFASQEAEVARLTSDLGAAKREMEVLRTNLYGAEVSVKKAAARHEAEQQLEESERAAGALKEEVDRLSAALAAAESRAARAEEIERQFGKANEARDAAGLEVSRLERELREAERAATSSDTEDGSDAGASRAAELESQVTKLKALLEEERATAASARDALISHSSDLLSLKQTLEEEDRKHSEAAAAQQAEIERLEAGVAAAAREAEELRADRSKAEAFLKKASDGREAEFEERLAEVERSYAAQISQMDDRLAEAERRLEAAGAGAGAAAEMAAEAEKLREELAVAKTRAAQAEASVELTANAKASAEERERKLAARLREVEEECEAKMSRAAEECEERAKQAEEKCRIAEEEADRVLAKNMDMMIRLAMYE</sequence>
<name>A0A8H7ZLS3_9FUNG</name>
<dbReference type="EMBL" id="JAEFCI010013175">
    <property type="protein sequence ID" value="KAG5455560.1"/>
    <property type="molecule type" value="Genomic_DNA"/>
</dbReference>
<feature type="region of interest" description="Disordered" evidence="2">
    <location>
        <begin position="67"/>
        <end position="88"/>
    </location>
</feature>
<feature type="region of interest" description="Disordered" evidence="2">
    <location>
        <begin position="242"/>
        <end position="293"/>
    </location>
</feature>
<reference evidence="3 4" key="1">
    <citation type="journal article" name="Sci. Rep.">
        <title>Genome-scale phylogenetic analyses confirm Olpidium as the closest living zoosporic fungus to the non-flagellated, terrestrial fungi.</title>
        <authorList>
            <person name="Chang Y."/>
            <person name="Rochon D."/>
            <person name="Sekimoto S."/>
            <person name="Wang Y."/>
            <person name="Chovatia M."/>
            <person name="Sandor L."/>
            <person name="Salamov A."/>
            <person name="Grigoriev I.V."/>
            <person name="Stajich J.E."/>
            <person name="Spatafora J.W."/>
        </authorList>
    </citation>
    <scope>NUCLEOTIDE SEQUENCE [LARGE SCALE GENOMIC DNA]</scope>
    <source>
        <strain evidence="3">S191</strain>
    </source>
</reference>
<feature type="compositionally biased region" description="Basic and acidic residues" evidence="2">
    <location>
        <begin position="420"/>
        <end position="453"/>
    </location>
</feature>
<evidence type="ECO:0000313" key="3">
    <source>
        <dbReference type="EMBL" id="KAG5455560.1"/>
    </source>
</evidence>
<accession>A0A8H7ZLS3</accession>
<organism evidence="3 4">
    <name type="scientific">Olpidium bornovanus</name>
    <dbReference type="NCBI Taxonomy" id="278681"/>
    <lineage>
        <taxon>Eukaryota</taxon>
        <taxon>Fungi</taxon>
        <taxon>Fungi incertae sedis</taxon>
        <taxon>Olpidiomycota</taxon>
        <taxon>Olpidiomycotina</taxon>
        <taxon>Olpidiomycetes</taxon>
        <taxon>Olpidiales</taxon>
        <taxon>Olpidiaceae</taxon>
        <taxon>Olpidium</taxon>
    </lineage>
</organism>
<protein>
    <submittedName>
        <fullName evidence="3">Uncharacterized protein</fullName>
    </submittedName>
</protein>
<evidence type="ECO:0000313" key="4">
    <source>
        <dbReference type="Proteomes" id="UP000673691"/>
    </source>
</evidence>
<proteinExistence type="predicted"/>
<feature type="compositionally biased region" description="Basic and acidic residues" evidence="2">
    <location>
        <begin position="243"/>
        <end position="268"/>
    </location>
</feature>
<feature type="region of interest" description="Disordered" evidence="2">
    <location>
        <begin position="115"/>
        <end position="143"/>
    </location>
</feature>
<feature type="region of interest" description="Disordered" evidence="2">
    <location>
        <begin position="420"/>
        <end position="473"/>
    </location>
</feature>
<comment type="caution">
    <text evidence="3">The sequence shown here is derived from an EMBL/GenBank/DDBJ whole genome shotgun (WGS) entry which is preliminary data.</text>
</comment>
<keyword evidence="1" id="KW-0175">Coiled coil</keyword>
<dbReference type="Proteomes" id="UP000673691">
    <property type="component" value="Unassembled WGS sequence"/>
</dbReference>
<evidence type="ECO:0000256" key="2">
    <source>
        <dbReference type="SAM" id="MobiDB-lite"/>
    </source>
</evidence>
<evidence type="ECO:0000256" key="1">
    <source>
        <dbReference type="SAM" id="Coils"/>
    </source>
</evidence>
<feature type="compositionally biased region" description="Basic and acidic residues" evidence="2">
    <location>
        <begin position="79"/>
        <end position="88"/>
    </location>
</feature>
<dbReference type="AlphaFoldDB" id="A0A8H7ZLS3"/>
<feature type="compositionally biased region" description="Basic and acidic residues" evidence="2">
    <location>
        <begin position="215"/>
        <end position="224"/>
    </location>
</feature>
<dbReference type="Gene3D" id="1.20.5.340">
    <property type="match status" value="1"/>
</dbReference>
<gene>
    <name evidence="3" type="ORF">BJ554DRAFT_4990</name>
</gene>